<dbReference type="AlphaFoldDB" id="A0A0S4M279"/>
<gene>
    <name evidence="1" type="ORF">Ark11_0227</name>
</gene>
<proteinExistence type="predicted"/>
<reference evidence="2" key="1">
    <citation type="submission" date="2015-11" db="EMBL/GenBank/DDBJ databases">
        <authorList>
            <person name="Seth-Smith H.M.B."/>
        </authorList>
    </citation>
    <scope>NUCLEOTIDE SEQUENCE [LARGE SCALE GENOMIC DNA]</scope>
    <source>
        <strain evidence="2">2013Ark11</strain>
    </source>
</reference>
<dbReference type="RefSeq" id="WP_092342715.1">
    <property type="nucleotide sequence ID" value="NZ_FLSL01000095.1"/>
</dbReference>
<dbReference type="EMBL" id="LN906597">
    <property type="protein sequence ID" value="CUT17084.1"/>
    <property type="molecule type" value="Genomic_DNA"/>
</dbReference>
<accession>A0A0S4M279</accession>
<evidence type="ECO:0000313" key="1">
    <source>
        <dbReference type="EMBL" id="CUT17084.1"/>
    </source>
</evidence>
<dbReference type="STRING" id="1561003.Ark11_0227"/>
<sequence>MSPEFVIAEYQKYIGMDLPDEVQGSAFQLEDPSRGWLFGLDSDRIHVIPFYAIPAIYFDAEKKERALVSVDIRRQRNTPGLAVSVSDINNQEWVVAIMRISPQKASLDVIDDSIAKLQRFLTAIIS</sequence>
<organism evidence="1 2">
    <name type="scientific">Candidatus Ichthyocystis hellenicum</name>
    <dbReference type="NCBI Taxonomy" id="1561003"/>
    <lineage>
        <taxon>Bacteria</taxon>
        <taxon>Pseudomonadati</taxon>
        <taxon>Pseudomonadota</taxon>
        <taxon>Betaproteobacteria</taxon>
        <taxon>Burkholderiales</taxon>
        <taxon>Candidatus Ichthyocystis</taxon>
    </lineage>
</organism>
<evidence type="ECO:0000313" key="2">
    <source>
        <dbReference type="Proteomes" id="UP000198651"/>
    </source>
</evidence>
<name>A0A0S4M279_9BURK</name>
<dbReference type="OrthoDB" id="9863589at2"/>
<keyword evidence="2" id="KW-1185">Reference proteome</keyword>
<protein>
    <submittedName>
        <fullName evidence="1">Uncharacterized protein</fullName>
    </submittedName>
</protein>
<dbReference type="Proteomes" id="UP000198651">
    <property type="component" value="Chromosome I"/>
</dbReference>